<reference evidence="3" key="2">
    <citation type="submission" date="2023-05" db="EMBL/GenBank/DDBJ databases">
        <authorList>
            <consortium name="Lawrence Berkeley National Laboratory"/>
            <person name="Steindorff A."/>
            <person name="Hensen N."/>
            <person name="Bonometti L."/>
            <person name="Westerberg I."/>
            <person name="Brannstrom I.O."/>
            <person name="Guillou S."/>
            <person name="Cros-Aarteil S."/>
            <person name="Calhoun S."/>
            <person name="Haridas S."/>
            <person name="Kuo A."/>
            <person name="Mondo S."/>
            <person name="Pangilinan J."/>
            <person name="Riley R."/>
            <person name="Labutti K."/>
            <person name="Andreopoulos B."/>
            <person name="Lipzen A."/>
            <person name="Chen C."/>
            <person name="Yanf M."/>
            <person name="Daum C."/>
            <person name="Ng V."/>
            <person name="Clum A."/>
            <person name="Ohm R."/>
            <person name="Martin F."/>
            <person name="Silar P."/>
            <person name="Natvig D."/>
            <person name="Lalanne C."/>
            <person name="Gautier V."/>
            <person name="Ament-Velasquez S.L."/>
            <person name="Kruys A."/>
            <person name="Hutchinson M.I."/>
            <person name="Powell A.J."/>
            <person name="Barry K."/>
            <person name="Miller A.N."/>
            <person name="Grigoriev I.V."/>
            <person name="Debuchy R."/>
            <person name="Gladieux P."/>
            <person name="Thoren M.H."/>
            <person name="Johannesson H."/>
        </authorList>
    </citation>
    <scope>NUCLEOTIDE SEQUENCE</scope>
    <source>
        <strain evidence="3">CBS 103.79</strain>
    </source>
</reference>
<feature type="signal peptide" evidence="1">
    <location>
        <begin position="1"/>
        <end position="16"/>
    </location>
</feature>
<dbReference type="AlphaFoldDB" id="A0AAN6M894"/>
<feature type="domain" description="DUF5648" evidence="2">
    <location>
        <begin position="19"/>
        <end position="143"/>
    </location>
</feature>
<proteinExistence type="predicted"/>
<name>A0AAN6M894_9PEZI</name>
<evidence type="ECO:0000256" key="1">
    <source>
        <dbReference type="SAM" id="SignalP"/>
    </source>
</evidence>
<sequence>MAVALLILALLNVALAVPDHFYTTVLQEAESAVNHGGYVLEGAAGDLYVKSHPLAVPLYRFHKSDIDRHLYTTSETERSDVLAGGWTSEGIAGYCFPESTVQQGSKPLYRLFNAQVFDHLYTTSMAEAVSVQSGGYKLEGLACNLPAPGDATLPFLRLFRP</sequence>
<evidence type="ECO:0000259" key="2">
    <source>
        <dbReference type="Pfam" id="PF18885"/>
    </source>
</evidence>
<reference evidence="3" key="1">
    <citation type="journal article" date="2023" name="Mol. Phylogenet. Evol.">
        <title>Genome-scale phylogeny and comparative genomics of the fungal order Sordariales.</title>
        <authorList>
            <person name="Hensen N."/>
            <person name="Bonometti L."/>
            <person name="Westerberg I."/>
            <person name="Brannstrom I.O."/>
            <person name="Guillou S."/>
            <person name="Cros-Aarteil S."/>
            <person name="Calhoun S."/>
            <person name="Haridas S."/>
            <person name="Kuo A."/>
            <person name="Mondo S."/>
            <person name="Pangilinan J."/>
            <person name="Riley R."/>
            <person name="LaButti K."/>
            <person name="Andreopoulos B."/>
            <person name="Lipzen A."/>
            <person name="Chen C."/>
            <person name="Yan M."/>
            <person name="Daum C."/>
            <person name="Ng V."/>
            <person name="Clum A."/>
            <person name="Steindorff A."/>
            <person name="Ohm R.A."/>
            <person name="Martin F."/>
            <person name="Silar P."/>
            <person name="Natvig D.O."/>
            <person name="Lalanne C."/>
            <person name="Gautier V."/>
            <person name="Ament-Velasquez S.L."/>
            <person name="Kruys A."/>
            <person name="Hutchinson M.I."/>
            <person name="Powell A.J."/>
            <person name="Barry K."/>
            <person name="Miller A.N."/>
            <person name="Grigoriev I.V."/>
            <person name="Debuchy R."/>
            <person name="Gladieux P."/>
            <person name="Hiltunen Thoren M."/>
            <person name="Johannesson H."/>
        </authorList>
    </citation>
    <scope>NUCLEOTIDE SEQUENCE</scope>
    <source>
        <strain evidence="3">CBS 103.79</strain>
    </source>
</reference>
<gene>
    <name evidence="3" type="ORF">C8A05DRAFT_20446</name>
</gene>
<organism evidence="3 4">
    <name type="scientific">Staphylotrichum tortipilum</name>
    <dbReference type="NCBI Taxonomy" id="2831512"/>
    <lineage>
        <taxon>Eukaryota</taxon>
        <taxon>Fungi</taxon>
        <taxon>Dikarya</taxon>
        <taxon>Ascomycota</taxon>
        <taxon>Pezizomycotina</taxon>
        <taxon>Sordariomycetes</taxon>
        <taxon>Sordariomycetidae</taxon>
        <taxon>Sordariales</taxon>
        <taxon>Chaetomiaceae</taxon>
        <taxon>Staphylotrichum</taxon>
    </lineage>
</organism>
<keyword evidence="1" id="KW-0732">Signal</keyword>
<dbReference type="Proteomes" id="UP001303889">
    <property type="component" value="Unassembled WGS sequence"/>
</dbReference>
<dbReference type="EMBL" id="MU856490">
    <property type="protein sequence ID" value="KAK3896617.1"/>
    <property type="molecule type" value="Genomic_DNA"/>
</dbReference>
<protein>
    <recommendedName>
        <fullName evidence="2">DUF5648 domain-containing protein</fullName>
    </recommendedName>
</protein>
<dbReference type="InterPro" id="IPR043708">
    <property type="entry name" value="DUF5648"/>
</dbReference>
<comment type="caution">
    <text evidence="3">The sequence shown here is derived from an EMBL/GenBank/DDBJ whole genome shotgun (WGS) entry which is preliminary data.</text>
</comment>
<feature type="chain" id="PRO_5042931060" description="DUF5648 domain-containing protein" evidence="1">
    <location>
        <begin position="17"/>
        <end position="161"/>
    </location>
</feature>
<evidence type="ECO:0000313" key="3">
    <source>
        <dbReference type="EMBL" id="KAK3896617.1"/>
    </source>
</evidence>
<evidence type="ECO:0000313" key="4">
    <source>
        <dbReference type="Proteomes" id="UP001303889"/>
    </source>
</evidence>
<accession>A0AAN6M894</accession>
<keyword evidence="4" id="KW-1185">Reference proteome</keyword>
<dbReference type="Pfam" id="PF18885">
    <property type="entry name" value="DUF5648"/>
    <property type="match status" value="1"/>
</dbReference>